<proteinExistence type="predicted"/>
<dbReference type="Pfam" id="PF03166">
    <property type="entry name" value="MH2"/>
    <property type="match status" value="1"/>
</dbReference>
<dbReference type="PANTHER" id="PTHR13703">
    <property type="entry name" value="SMAD"/>
    <property type="match status" value="1"/>
</dbReference>
<evidence type="ECO:0000256" key="1">
    <source>
        <dbReference type="ARBA" id="ARBA00023015"/>
    </source>
</evidence>
<dbReference type="EMBL" id="JARAKH010000042">
    <property type="protein sequence ID" value="KAK8380284.1"/>
    <property type="molecule type" value="Genomic_DNA"/>
</dbReference>
<accession>A0AAW0SXX6</accession>
<evidence type="ECO:0000256" key="3">
    <source>
        <dbReference type="SAM" id="MobiDB-lite"/>
    </source>
</evidence>
<dbReference type="SUPFAM" id="SSF49879">
    <property type="entry name" value="SMAD/FHA domain"/>
    <property type="match status" value="1"/>
</dbReference>
<feature type="domain" description="MH2" evidence="4">
    <location>
        <begin position="111"/>
        <end position="284"/>
    </location>
</feature>
<protein>
    <recommendedName>
        <fullName evidence="4">MH2 domain-containing protein</fullName>
    </recommendedName>
</protein>
<evidence type="ECO:0000256" key="2">
    <source>
        <dbReference type="ARBA" id="ARBA00023163"/>
    </source>
</evidence>
<evidence type="ECO:0000259" key="4">
    <source>
        <dbReference type="PROSITE" id="PS51076"/>
    </source>
</evidence>
<feature type="compositionally biased region" description="Pro residues" evidence="3">
    <location>
        <begin position="61"/>
        <end position="72"/>
    </location>
</feature>
<dbReference type="InterPro" id="IPR008984">
    <property type="entry name" value="SMAD_FHA_dom_sf"/>
</dbReference>
<dbReference type="AlphaFoldDB" id="A0AAW0SXX6"/>
<comment type="caution">
    <text evidence="5">The sequence shown here is derived from an EMBL/GenBank/DDBJ whole genome shotgun (WGS) entry which is preliminary data.</text>
</comment>
<dbReference type="GO" id="GO:0140416">
    <property type="term" value="F:transcription regulator inhibitor activity"/>
    <property type="evidence" value="ECO:0007669"/>
    <property type="project" value="TreeGrafter"/>
</dbReference>
<dbReference type="Proteomes" id="UP001487740">
    <property type="component" value="Unassembled WGS sequence"/>
</dbReference>
<dbReference type="GO" id="GO:0009653">
    <property type="term" value="P:anatomical structure morphogenesis"/>
    <property type="evidence" value="ECO:0007669"/>
    <property type="project" value="TreeGrafter"/>
</dbReference>
<name>A0AAW0SXX6_SCYPA</name>
<dbReference type="GO" id="GO:0030154">
    <property type="term" value="P:cell differentiation"/>
    <property type="evidence" value="ECO:0007669"/>
    <property type="project" value="TreeGrafter"/>
</dbReference>
<organism evidence="5 6">
    <name type="scientific">Scylla paramamosain</name>
    <name type="common">Mud crab</name>
    <dbReference type="NCBI Taxonomy" id="85552"/>
    <lineage>
        <taxon>Eukaryota</taxon>
        <taxon>Metazoa</taxon>
        <taxon>Ecdysozoa</taxon>
        <taxon>Arthropoda</taxon>
        <taxon>Crustacea</taxon>
        <taxon>Multicrustacea</taxon>
        <taxon>Malacostraca</taxon>
        <taxon>Eumalacostraca</taxon>
        <taxon>Eucarida</taxon>
        <taxon>Decapoda</taxon>
        <taxon>Pleocyemata</taxon>
        <taxon>Brachyura</taxon>
        <taxon>Eubrachyura</taxon>
        <taxon>Portunoidea</taxon>
        <taxon>Portunidae</taxon>
        <taxon>Portuninae</taxon>
        <taxon>Scylla</taxon>
    </lineage>
</organism>
<evidence type="ECO:0000313" key="6">
    <source>
        <dbReference type="Proteomes" id="UP001487740"/>
    </source>
</evidence>
<dbReference type="GO" id="GO:0070411">
    <property type="term" value="F:I-SMAD binding"/>
    <property type="evidence" value="ECO:0007669"/>
    <property type="project" value="TreeGrafter"/>
</dbReference>
<dbReference type="PANTHER" id="PTHR13703:SF54">
    <property type="entry name" value="MOTHERS AGAINST DECAPENTAPLEGIC HOMOLOG"/>
    <property type="match status" value="1"/>
</dbReference>
<dbReference type="GO" id="GO:0051239">
    <property type="term" value="P:regulation of multicellular organismal process"/>
    <property type="evidence" value="ECO:0007669"/>
    <property type="project" value="UniProtKB-ARBA"/>
</dbReference>
<feature type="compositionally biased region" description="Polar residues" evidence="3">
    <location>
        <begin position="93"/>
        <end position="106"/>
    </location>
</feature>
<dbReference type="GO" id="GO:0006357">
    <property type="term" value="P:regulation of transcription by RNA polymerase II"/>
    <property type="evidence" value="ECO:0007669"/>
    <property type="project" value="TreeGrafter"/>
</dbReference>
<feature type="region of interest" description="Disordered" evidence="3">
    <location>
        <begin position="56"/>
        <end position="106"/>
    </location>
</feature>
<dbReference type="InterPro" id="IPR017855">
    <property type="entry name" value="SMAD-like_dom_sf"/>
</dbReference>
<dbReference type="InterPro" id="IPR001132">
    <property type="entry name" value="SMAD_dom_Dwarfin-type"/>
</dbReference>
<dbReference type="Gene3D" id="2.60.200.10">
    <property type="match status" value="1"/>
</dbReference>
<evidence type="ECO:0000313" key="5">
    <source>
        <dbReference type="EMBL" id="KAK8380284.1"/>
    </source>
</evidence>
<dbReference type="PROSITE" id="PS51076">
    <property type="entry name" value="MH2"/>
    <property type="match status" value="1"/>
</dbReference>
<keyword evidence="2" id="KW-0804">Transcription</keyword>
<gene>
    <name evidence="5" type="ORF">O3P69_016712</name>
</gene>
<keyword evidence="1" id="KW-0805">Transcription regulation</keyword>
<dbReference type="SMART" id="SM00524">
    <property type="entry name" value="DWB"/>
    <property type="match status" value="1"/>
</dbReference>
<dbReference type="InterPro" id="IPR013790">
    <property type="entry name" value="Dwarfin"/>
</dbReference>
<dbReference type="GO" id="GO:0050793">
    <property type="term" value="P:regulation of developmental process"/>
    <property type="evidence" value="ECO:0007669"/>
    <property type="project" value="UniProtKB-ARBA"/>
</dbReference>
<dbReference type="GO" id="GO:0071144">
    <property type="term" value="C:heteromeric SMAD protein complex"/>
    <property type="evidence" value="ECO:0007669"/>
    <property type="project" value="TreeGrafter"/>
</dbReference>
<dbReference type="GO" id="GO:0060395">
    <property type="term" value="P:SMAD protein signal transduction"/>
    <property type="evidence" value="ECO:0007669"/>
    <property type="project" value="TreeGrafter"/>
</dbReference>
<dbReference type="GO" id="GO:0009791">
    <property type="term" value="P:post-embryonic development"/>
    <property type="evidence" value="ECO:0007669"/>
    <property type="project" value="UniProtKB-ARBA"/>
</dbReference>
<reference evidence="5 6" key="1">
    <citation type="submission" date="2023-03" db="EMBL/GenBank/DDBJ databases">
        <title>High-quality genome of Scylla paramamosain provides insights in environmental adaptation.</title>
        <authorList>
            <person name="Zhang L."/>
        </authorList>
    </citation>
    <scope>NUCLEOTIDE SEQUENCE [LARGE SCALE GENOMIC DNA]</scope>
    <source>
        <strain evidence="5">LZ_2023a</strain>
        <tissue evidence="5">Muscle</tissue>
    </source>
</reference>
<keyword evidence="6" id="KW-1185">Reference proteome</keyword>
<sequence>MKSHLQLGGGSCSVPAEVQRGTVKTKNLWRSRRRWAQAAAMEIFECVDCFQSRPRVRVRQPRPPSESPPPPYSRFSSDLLRPEDDAPSEDSPLESQETGGTTQFPTGSVPWCQVAYWEGRERVGRLYPVCSSSLNIMGDTPHGDGLSLASLAAHSHTSPSEQVKRTREKIGLGLVLYQDGDRVWVYNRADVPLFVTSPTLDGGLHTRSHFIVHKLPPGHIITIFDYNKARLYQKLPIHPDLLHEGPIDQNAVRVSFAKGWGPNYHRQEITECPCWLEILLVPAR</sequence>